<feature type="region of interest" description="Disordered" evidence="1">
    <location>
        <begin position="98"/>
        <end position="123"/>
    </location>
</feature>
<feature type="compositionally biased region" description="Basic and acidic residues" evidence="1">
    <location>
        <begin position="110"/>
        <end position="123"/>
    </location>
</feature>
<sequence>MDPNFRNEALRQGPIYVSRNQRLFDTDHRQIYLCHVEKPTRSHRSIARQFGVHRSTVSKILQRGRLDGNLAQAEVAYAETGLPTVGGSLDQIPASRMHESMNSSSGSINIDEHEPETPHAPEGDVKVTAEQQEPRAGVTTAEGNLSADVVEGSILDDVMLDVQDHDIRMDEATITACNGIANTQMQPEHQLESETDNMSVDGSPRPHAANTLQRQSVKRRAEEVHEDEPQLKRRRGQPGNGDISTSGSPTTISQDQSEEASRMLHDPDDTVFTFSFPLDTTALNNPQQTEVDEGVLIDASSNTDIVNLQIQPSNGGMSSGSDMGPHPSSHGMNTSQRSSTKRRAGEVHTDEPRLKRSRTQPLTRDKTGDKKASAMSVGSADDSQAEAQSGRGSSKSKQKKTRVGRKYQPASRRPQPSCAETTAGYGPKYKPRDRTSRRRSDV</sequence>
<evidence type="ECO:0000313" key="2">
    <source>
        <dbReference type="EMBL" id="KAL0578210.1"/>
    </source>
</evidence>
<name>A0ABR3FRW8_9AGAR</name>
<dbReference type="Gene3D" id="1.10.10.60">
    <property type="entry name" value="Homeodomain-like"/>
    <property type="match status" value="1"/>
</dbReference>
<dbReference type="SUPFAM" id="SSF46689">
    <property type="entry name" value="Homeodomain-like"/>
    <property type="match status" value="1"/>
</dbReference>
<feature type="compositionally biased region" description="Polar residues" evidence="1">
    <location>
        <begin position="242"/>
        <end position="255"/>
    </location>
</feature>
<dbReference type="EMBL" id="JBAHYK010000113">
    <property type="protein sequence ID" value="KAL0578210.1"/>
    <property type="molecule type" value="Genomic_DNA"/>
</dbReference>
<reference evidence="2 3" key="1">
    <citation type="submission" date="2024-02" db="EMBL/GenBank/DDBJ databases">
        <title>A draft genome for the cacao thread blight pathogen Marasmius crinis-equi.</title>
        <authorList>
            <person name="Cohen S.P."/>
            <person name="Baruah I.K."/>
            <person name="Amoako-Attah I."/>
            <person name="Bukari Y."/>
            <person name="Meinhardt L.W."/>
            <person name="Bailey B.A."/>
        </authorList>
    </citation>
    <scope>NUCLEOTIDE SEQUENCE [LARGE SCALE GENOMIC DNA]</scope>
    <source>
        <strain evidence="2 3">GH-76</strain>
    </source>
</reference>
<feature type="compositionally biased region" description="Low complexity" evidence="1">
    <location>
        <begin position="315"/>
        <end position="331"/>
    </location>
</feature>
<feature type="compositionally biased region" description="Basic and acidic residues" evidence="1">
    <location>
        <begin position="363"/>
        <end position="372"/>
    </location>
</feature>
<organism evidence="2 3">
    <name type="scientific">Marasmius crinis-equi</name>
    <dbReference type="NCBI Taxonomy" id="585013"/>
    <lineage>
        <taxon>Eukaryota</taxon>
        <taxon>Fungi</taxon>
        <taxon>Dikarya</taxon>
        <taxon>Basidiomycota</taxon>
        <taxon>Agaricomycotina</taxon>
        <taxon>Agaricomycetes</taxon>
        <taxon>Agaricomycetidae</taxon>
        <taxon>Agaricales</taxon>
        <taxon>Marasmiineae</taxon>
        <taxon>Marasmiaceae</taxon>
        <taxon>Marasmius</taxon>
    </lineage>
</organism>
<accession>A0ABR3FRW8</accession>
<feature type="region of interest" description="Disordered" evidence="1">
    <location>
        <begin position="188"/>
        <end position="262"/>
    </location>
</feature>
<feature type="compositionally biased region" description="Basic and acidic residues" evidence="1">
    <location>
        <begin position="219"/>
        <end position="231"/>
    </location>
</feature>
<keyword evidence="3" id="KW-1185">Reference proteome</keyword>
<gene>
    <name evidence="2" type="ORF">V5O48_003785</name>
</gene>
<comment type="caution">
    <text evidence="2">The sequence shown here is derived from an EMBL/GenBank/DDBJ whole genome shotgun (WGS) entry which is preliminary data.</text>
</comment>
<evidence type="ECO:0000256" key="1">
    <source>
        <dbReference type="SAM" id="MobiDB-lite"/>
    </source>
</evidence>
<feature type="compositionally biased region" description="Basic and acidic residues" evidence="1">
    <location>
        <begin position="343"/>
        <end position="354"/>
    </location>
</feature>
<dbReference type="Proteomes" id="UP001465976">
    <property type="component" value="Unassembled WGS sequence"/>
</dbReference>
<feature type="region of interest" description="Disordered" evidence="1">
    <location>
        <begin position="309"/>
        <end position="442"/>
    </location>
</feature>
<proteinExistence type="predicted"/>
<feature type="compositionally biased region" description="Basic residues" evidence="1">
    <location>
        <begin position="394"/>
        <end position="405"/>
    </location>
</feature>
<evidence type="ECO:0000313" key="3">
    <source>
        <dbReference type="Proteomes" id="UP001465976"/>
    </source>
</evidence>
<feature type="compositionally biased region" description="Basic and acidic residues" evidence="1">
    <location>
        <begin position="430"/>
        <end position="442"/>
    </location>
</feature>
<dbReference type="InterPro" id="IPR009057">
    <property type="entry name" value="Homeodomain-like_sf"/>
</dbReference>
<protein>
    <submittedName>
        <fullName evidence="2">Uncharacterized protein</fullName>
    </submittedName>
</protein>